<dbReference type="HOGENOM" id="CLU_1676194_0_0_10"/>
<dbReference type="EMBL" id="CP001110">
    <property type="protein sequence ID" value="ACF42780.1"/>
    <property type="molecule type" value="Genomic_DNA"/>
</dbReference>
<dbReference type="AlphaFoldDB" id="B4SCU6"/>
<protein>
    <submittedName>
        <fullName evidence="1">Uncharacterized protein</fullName>
    </submittedName>
</protein>
<sequence length="157" mass="17854">MVLCHGCAHVRFLLTLFDNCYYEVKVQKMQTLEYLHLLYPLYNNEGNNALRVRIAFVQKTLAERLGVCEVLGSKCQGKLLLWSIRTQLNFEAFFWGESGESGLMTEKLSWLKSMQRKSGGCEGKDCVLTWGDLALCLKGRRSNVGQEVSRGHNSPML</sequence>
<proteinExistence type="predicted"/>
<dbReference type="Proteomes" id="UP000002724">
    <property type="component" value="Chromosome"/>
</dbReference>
<reference evidence="1 2" key="1">
    <citation type="submission" date="2008-06" db="EMBL/GenBank/DDBJ databases">
        <title>Complete sequence of Pelodictyon phaeoclathratiforme BU-1.</title>
        <authorList>
            <consortium name="US DOE Joint Genome Institute"/>
            <person name="Lucas S."/>
            <person name="Copeland A."/>
            <person name="Lapidus A."/>
            <person name="Glavina del Rio T."/>
            <person name="Dalin E."/>
            <person name="Tice H."/>
            <person name="Bruce D."/>
            <person name="Goodwin L."/>
            <person name="Pitluck S."/>
            <person name="Schmutz J."/>
            <person name="Larimer F."/>
            <person name="Land M."/>
            <person name="Hauser L."/>
            <person name="Kyrpides N."/>
            <person name="Mikhailova N."/>
            <person name="Liu Z."/>
            <person name="Li T."/>
            <person name="Zhao F."/>
            <person name="Overmann J."/>
            <person name="Bryant D.A."/>
            <person name="Richardson P."/>
        </authorList>
    </citation>
    <scope>NUCLEOTIDE SEQUENCE [LARGE SCALE GENOMIC DNA]</scope>
    <source>
        <strain evidence="2">DSM 5477 / BU-1</strain>
    </source>
</reference>
<evidence type="ECO:0000313" key="2">
    <source>
        <dbReference type="Proteomes" id="UP000002724"/>
    </source>
</evidence>
<accession>B4SCU6</accession>
<keyword evidence="2" id="KW-1185">Reference proteome</keyword>
<evidence type="ECO:0000313" key="1">
    <source>
        <dbReference type="EMBL" id="ACF42780.1"/>
    </source>
</evidence>
<dbReference type="eggNOG" id="ENOG5033P0Q">
    <property type="taxonomic scope" value="Bacteria"/>
</dbReference>
<name>B4SCU6_PELPB</name>
<dbReference type="KEGG" id="pph:Ppha_0454"/>
<organism evidence="1 2">
    <name type="scientific">Pelodictyon phaeoclathratiforme (strain DSM 5477 / BU-1)</name>
    <dbReference type="NCBI Taxonomy" id="324925"/>
    <lineage>
        <taxon>Bacteria</taxon>
        <taxon>Pseudomonadati</taxon>
        <taxon>Chlorobiota</taxon>
        <taxon>Chlorobiia</taxon>
        <taxon>Chlorobiales</taxon>
        <taxon>Chlorobiaceae</taxon>
        <taxon>Chlorobium/Pelodictyon group</taxon>
        <taxon>Pelodictyon</taxon>
    </lineage>
</organism>
<gene>
    <name evidence="1" type="ordered locus">Ppha_0454</name>
</gene>